<protein>
    <submittedName>
        <fullName evidence="1">Hydrolase of the HAD superfamily</fullName>
    </submittedName>
</protein>
<proteinExistence type="predicted"/>
<dbReference type="SUPFAM" id="SSF56784">
    <property type="entry name" value="HAD-like"/>
    <property type="match status" value="1"/>
</dbReference>
<accession>A0A839SI81</accession>
<dbReference type="SFLD" id="SFLDG01129">
    <property type="entry name" value="C1.5:_HAD__Beta-PGM__Phosphata"/>
    <property type="match status" value="1"/>
</dbReference>
<dbReference type="SFLD" id="SFLDS00003">
    <property type="entry name" value="Haloacid_Dehalogenase"/>
    <property type="match status" value="1"/>
</dbReference>
<reference evidence="1" key="1">
    <citation type="submission" date="2020-08" db="EMBL/GenBank/DDBJ databases">
        <title>Genomic Encyclopedia of Type Strains, Phase III (KMG-III): the genomes of soil and plant-associated and newly described type strains.</title>
        <authorList>
            <person name="Whitman W."/>
        </authorList>
    </citation>
    <scope>NUCLEOTIDE SEQUENCE [LARGE SCALE GENOMIC DNA]</scope>
    <source>
        <strain evidence="1">CECT 8628</strain>
    </source>
</reference>
<organism evidence="1 2">
    <name type="scientific">Mucilaginibacter gotjawali</name>
    <dbReference type="NCBI Taxonomy" id="1550579"/>
    <lineage>
        <taxon>Bacteria</taxon>
        <taxon>Pseudomonadati</taxon>
        <taxon>Bacteroidota</taxon>
        <taxon>Sphingobacteriia</taxon>
        <taxon>Sphingobacteriales</taxon>
        <taxon>Sphingobacteriaceae</taxon>
        <taxon>Mucilaginibacter</taxon>
    </lineage>
</organism>
<dbReference type="InterPro" id="IPR036412">
    <property type="entry name" value="HAD-like_sf"/>
</dbReference>
<comment type="caution">
    <text evidence="1">The sequence shown here is derived from an EMBL/GenBank/DDBJ whole genome shotgun (WGS) entry which is preliminary data.</text>
</comment>
<dbReference type="AlphaFoldDB" id="A0A839SI81"/>
<evidence type="ECO:0000313" key="2">
    <source>
        <dbReference type="Proteomes" id="UP000539265"/>
    </source>
</evidence>
<dbReference type="NCBIfam" id="TIGR01509">
    <property type="entry name" value="HAD-SF-IA-v3"/>
    <property type="match status" value="1"/>
</dbReference>
<dbReference type="GO" id="GO:0016787">
    <property type="term" value="F:hydrolase activity"/>
    <property type="evidence" value="ECO:0007669"/>
    <property type="project" value="UniProtKB-KW"/>
</dbReference>
<dbReference type="Gene3D" id="1.10.150.240">
    <property type="entry name" value="Putative phosphatase, domain 2"/>
    <property type="match status" value="1"/>
</dbReference>
<dbReference type="RefSeq" id="WP_096355425.1">
    <property type="nucleotide sequence ID" value="NZ_AP017313.1"/>
</dbReference>
<dbReference type="InterPro" id="IPR023198">
    <property type="entry name" value="PGP-like_dom2"/>
</dbReference>
<dbReference type="PANTHER" id="PTHR43611">
    <property type="entry name" value="ALPHA-D-GLUCOSE 1-PHOSPHATE PHOSPHATASE"/>
    <property type="match status" value="1"/>
</dbReference>
<dbReference type="OrthoDB" id="9797415at2"/>
<keyword evidence="1" id="KW-0378">Hydrolase</keyword>
<sequence length="214" mass="25149">MEATSVKILFFDIGGVLLSNGWGHEGRKEAAEKFGLDYEEVNALHNFIFNVYEIGSISLDEYLDTVVFNHPRDFTREDFKEFIYKQSVELPDTLKWLKEWRKTCGFRIISINNEGKELNDYRVKKFKLHECFDAFISSCEVKMRKPDPRIFSLAMGVALAQPSQCVYFDDRIMFVRAAQKLGIRAFQHTDFESTKRILEELKQETFQPNEQYIK</sequence>
<keyword evidence="2" id="KW-1185">Reference proteome</keyword>
<dbReference type="InterPro" id="IPR006439">
    <property type="entry name" value="HAD-SF_hydro_IA"/>
</dbReference>
<dbReference type="Gene3D" id="3.40.50.1000">
    <property type="entry name" value="HAD superfamily/HAD-like"/>
    <property type="match status" value="1"/>
</dbReference>
<dbReference type="PANTHER" id="PTHR43611:SF3">
    <property type="entry name" value="FLAVIN MONONUCLEOTIDE HYDROLASE 1, CHLOROPLATIC"/>
    <property type="match status" value="1"/>
</dbReference>
<name>A0A839SI81_9SPHI</name>
<gene>
    <name evidence="1" type="ORF">FHS11_003606</name>
</gene>
<dbReference type="EMBL" id="JACHWX010000011">
    <property type="protein sequence ID" value="MBB3057178.1"/>
    <property type="molecule type" value="Genomic_DNA"/>
</dbReference>
<evidence type="ECO:0000313" key="1">
    <source>
        <dbReference type="EMBL" id="MBB3057178.1"/>
    </source>
</evidence>
<dbReference type="Proteomes" id="UP000539265">
    <property type="component" value="Unassembled WGS sequence"/>
</dbReference>
<dbReference type="Pfam" id="PF00702">
    <property type="entry name" value="Hydrolase"/>
    <property type="match status" value="1"/>
</dbReference>
<dbReference type="InterPro" id="IPR023214">
    <property type="entry name" value="HAD_sf"/>
</dbReference>